<gene>
    <name evidence="1" type="ordered locus">Mlab_1329</name>
</gene>
<dbReference type="KEGG" id="mla:Mlab_1329"/>
<dbReference type="HOGENOM" id="CLU_1060125_0_0_2"/>
<dbReference type="AlphaFoldDB" id="A2ST40"/>
<dbReference type="EMBL" id="CP000559">
    <property type="protein sequence ID" value="ABN07496.1"/>
    <property type="molecule type" value="Genomic_DNA"/>
</dbReference>
<evidence type="ECO:0000313" key="1">
    <source>
        <dbReference type="EMBL" id="ABN07496.1"/>
    </source>
</evidence>
<reference evidence="1 2" key="1">
    <citation type="journal article" date="2009" name="Stand. Genomic Sci.">
        <title>Complete genome sequence of Methanocorpusculum labreanum type strain Z.</title>
        <authorList>
            <person name="Anderson I.J."/>
            <person name="Sieprawska-Lupa M."/>
            <person name="Goltsman E."/>
            <person name="Lapidus A."/>
            <person name="Copeland A."/>
            <person name="Glavina Del Rio T."/>
            <person name="Tice H."/>
            <person name="Dalin E."/>
            <person name="Barry K."/>
            <person name="Pitluck S."/>
            <person name="Hauser L."/>
            <person name="Land M."/>
            <person name="Lucas S."/>
            <person name="Richardson P."/>
            <person name="Whitman W.B."/>
            <person name="Kyrpides N.C."/>
        </authorList>
    </citation>
    <scope>NUCLEOTIDE SEQUENCE [LARGE SCALE GENOMIC DNA]</scope>
    <source>
        <strain evidence="2">ATCC 43576 / DSM 4855 / Z</strain>
    </source>
</reference>
<organism evidence="1 2">
    <name type="scientific">Methanocorpusculum labreanum (strain ATCC 43576 / DSM 4855 / Z)</name>
    <dbReference type="NCBI Taxonomy" id="410358"/>
    <lineage>
        <taxon>Archaea</taxon>
        <taxon>Methanobacteriati</taxon>
        <taxon>Methanobacteriota</taxon>
        <taxon>Stenosarchaea group</taxon>
        <taxon>Methanomicrobia</taxon>
        <taxon>Methanomicrobiales</taxon>
        <taxon>Methanocorpusculaceae</taxon>
        <taxon>Methanocorpusculum</taxon>
    </lineage>
</organism>
<dbReference type="GeneID" id="4794520"/>
<dbReference type="OrthoDB" id="112241at2157"/>
<keyword evidence="2" id="KW-1185">Reference proteome</keyword>
<accession>A2ST40</accession>
<proteinExistence type="predicted"/>
<sequence length="228" mass="24113">MRKTFTFPALLLALALVGLVITAGCVGTPTTTPGTSFSGTGNESIATELPAGVYTVTITQANITAVSVETKETETFIEGRYTDAAAAAAKTADGWVWTYALLTDANPTLVINATGDWKAEFAFPQQIDGVPPQTFTGIGNAATPFFMINEGNVSFAIKATNNTAIGVCLMDYDGNPVMDATNTFEEPLAYHLGTYNDTIVVPITKSDNYLLNVMCDGEWSVVVSEVLA</sequence>
<dbReference type="Proteomes" id="UP000000365">
    <property type="component" value="Chromosome"/>
</dbReference>
<dbReference type="STRING" id="410358.Mlab_1329"/>
<protein>
    <recommendedName>
        <fullName evidence="3">Lipoprotein</fullName>
    </recommendedName>
</protein>
<evidence type="ECO:0000313" key="2">
    <source>
        <dbReference type="Proteomes" id="UP000000365"/>
    </source>
</evidence>
<evidence type="ECO:0008006" key="3">
    <source>
        <dbReference type="Google" id="ProtNLM"/>
    </source>
</evidence>
<dbReference type="RefSeq" id="WP_011833699.1">
    <property type="nucleotide sequence ID" value="NC_008942.1"/>
</dbReference>
<name>A2ST40_METLZ</name>
<dbReference type="PROSITE" id="PS51257">
    <property type="entry name" value="PROKAR_LIPOPROTEIN"/>
    <property type="match status" value="1"/>
</dbReference>
<dbReference type="eggNOG" id="arCOG12323">
    <property type="taxonomic scope" value="Archaea"/>
</dbReference>